<protein>
    <recommendedName>
        <fullName evidence="5">Dihydrodipicolinate synthase</fullName>
    </recommendedName>
</protein>
<dbReference type="PANTHER" id="PTHR12128">
    <property type="entry name" value="DIHYDRODIPICOLINATE SYNTHASE"/>
    <property type="match status" value="1"/>
</dbReference>
<dbReference type="CDD" id="cd00408">
    <property type="entry name" value="DHDPS-like"/>
    <property type="match status" value="1"/>
</dbReference>
<dbReference type="Proteomes" id="UP001642482">
    <property type="component" value="Unassembled WGS sequence"/>
</dbReference>
<dbReference type="InterPro" id="IPR002220">
    <property type="entry name" value="DapA-like"/>
</dbReference>
<gene>
    <name evidence="3" type="ORF">SEUCBS140593_002252</name>
</gene>
<name>A0ABP0B508_9PEZI</name>
<dbReference type="Gene3D" id="3.20.20.70">
    <property type="entry name" value="Aldolase class I"/>
    <property type="match status" value="1"/>
</dbReference>
<sequence length="289" mass="31504">MTAIRGIFFAVHLSYEERIKLIQFIRTTLDDDGLSSTPIVAGVGGSSTRETIRLARDAAEAGADAGLVILPAYYAASLEMDVEQVIQYYVDICDASPIPLFLYNFPANAAGQDMSANTIETIMRRTSNLCGVKLTCGGSVGKLVCLEAAIRSDPTINASRKYIFLLLDGVIADWTPWMQAGGHGTVSGIPNFAPAATMRLWDLLNKPSLTDEELAERQRIQLILGRADAYAMPAGIRGMKYVLNHLRGYGIAPRRPLLPLGEKQGQYLSRAFQTMMNLEQEIEANGKAS</sequence>
<keyword evidence="1 2" id="KW-0456">Lyase</keyword>
<evidence type="ECO:0000256" key="1">
    <source>
        <dbReference type="ARBA" id="ARBA00023239"/>
    </source>
</evidence>
<evidence type="ECO:0000256" key="2">
    <source>
        <dbReference type="PIRNR" id="PIRNR001365"/>
    </source>
</evidence>
<dbReference type="SMART" id="SM01130">
    <property type="entry name" value="DHDPS"/>
    <property type="match status" value="1"/>
</dbReference>
<dbReference type="InterPro" id="IPR013785">
    <property type="entry name" value="Aldolase_TIM"/>
</dbReference>
<comment type="similarity">
    <text evidence="2">Belongs to the DapA family.</text>
</comment>
<evidence type="ECO:0000313" key="3">
    <source>
        <dbReference type="EMBL" id="CAK7214648.1"/>
    </source>
</evidence>
<reference evidence="3 4" key="1">
    <citation type="submission" date="2024-01" db="EMBL/GenBank/DDBJ databases">
        <authorList>
            <person name="Allen C."/>
            <person name="Tagirdzhanova G."/>
        </authorList>
    </citation>
    <scope>NUCLEOTIDE SEQUENCE [LARGE SCALE GENOMIC DNA]</scope>
</reference>
<dbReference type="SUPFAM" id="SSF51569">
    <property type="entry name" value="Aldolase"/>
    <property type="match status" value="1"/>
</dbReference>
<dbReference type="PANTHER" id="PTHR12128:SF66">
    <property type="entry name" value="4-HYDROXY-2-OXOGLUTARATE ALDOLASE, MITOCHONDRIAL"/>
    <property type="match status" value="1"/>
</dbReference>
<dbReference type="EMBL" id="CAWUHD010000014">
    <property type="protein sequence ID" value="CAK7214648.1"/>
    <property type="molecule type" value="Genomic_DNA"/>
</dbReference>
<keyword evidence="4" id="KW-1185">Reference proteome</keyword>
<comment type="caution">
    <text evidence="3">The sequence shown here is derived from an EMBL/GenBank/DDBJ whole genome shotgun (WGS) entry which is preliminary data.</text>
</comment>
<evidence type="ECO:0000313" key="4">
    <source>
        <dbReference type="Proteomes" id="UP001642482"/>
    </source>
</evidence>
<dbReference type="PIRSF" id="PIRSF001365">
    <property type="entry name" value="DHDPS"/>
    <property type="match status" value="1"/>
</dbReference>
<proteinExistence type="inferred from homology"/>
<dbReference type="PRINTS" id="PR00146">
    <property type="entry name" value="DHPICSNTHASE"/>
</dbReference>
<accession>A0ABP0B508</accession>
<organism evidence="3 4">
    <name type="scientific">Sporothrix eucalyptigena</name>
    <dbReference type="NCBI Taxonomy" id="1812306"/>
    <lineage>
        <taxon>Eukaryota</taxon>
        <taxon>Fungi</taxon>
        <taxon>Dikarya</taxon>
        <taxon>Ascomycota</taxon>
        <taxon>Pezizomycotina</taxon>
        <taxon>Sordariomycetes</taxon>
        <taxon>Sordariomycetidae</taxon>
        <taxon>Ophiostomatales</taxon>
        <taxon>Ophiostomataceae</taxon>
        <taxon>Sporothrix</taxon>
    </lineage>
</organism>
<evidence type="ECO:0008006" key="5">
    <source>
        <dbReference type="Google" id="ProtNLM"/>
    </source>
</evidence>
<dbReference type="Pfam" id="PF00701">
    <property type="entry name" value="DHDPS"/>
    <property type="match status" value="1"/>
</dbReference>